<gene>
    <name evidence="2" type="ORF">ZEAMMB73_Zm00001d032989</name>
</gene>
<sequence length="127" mass="14100">MWKLHLSLQEVLANLTPSCQKIRLSTQPTQWCLPWALGRRVYAFSVELPQFCLVCQLVLCLCLVWLLVVASVVSSVARIGILLAPPLFGCPCPWYTSVGHPSHVAPTTLQSSCSHLIFVMLILLSIK</sequence>
<accession>A0A1D6KVN1</accession>
<dbReference type="EMBL" id="CM007647">
    <property type="protein sequence ID" value="ONM06570.1"/>
    <property type="molecule type" value="Genomic_DNA"/>
</dbReference>
<feature type="transmembrane region" description="Helical" evidence="1">
    <location>
        <begin position="48"/>
        <end position="69"/>
    </location>
</feature>
<proteinExistence type="predicted"/>
<name>A0A1D6KVN1_MAIZE</name>
<organism evidence="2">
    <name type="scientific">Zea mays</name>
    <name type="common">Maize</name>
    <dbReference type="NCBI Taxonomy" id="4577"/>
    <lineage>
        <taxon>Eukaryota</taxon>
        <taxon>Viridiplantae</taxon>
        <taxon>Streptophyta</taxon>
        <taxon>Embryophyta</taxon>
        <taxon>Tracheophyta</taxon>
        <taxon>Spermatophyta</taxon>
        <taxon>Magnoliopsida</taxon>
        <taxon>Liliopsida</taxon>
        <taxon>Poales</taxon>
        <taxon>Poaceae</taxon>
        <taxon>PACMAD clade</taxon>
        <taxon>Panicoideae</taxon>
        <taxon>Andropogonodae</taxon>
        <taxon>Andropogoneae</taxon>
        <taxon>Tripsacinae</taxon>
        <taxon>Zea</taxon>
    </lineage>
</organism>
<dbReference type="AlphaFoldDB" id="A0A1D6KVN1"/>
<protein>
    <submittedName>
        <fullName evidence="2">Serine/threonine-protein phosphatase</fullName>
    </submittedName>
</protein>
<evidence type="ECO:0000313" key="2">
    <source>
        <dbReference type="EMBL" id="ONM06570.1"/>
    </source>
</evidence>
<keyword evidence="1" id="KW-0812">Transmembrane</keyword>
<feature type="transmembrane region" description="Helical" evidence="1">
    <location>
        <begin position="108"/>
        <end position="126"/>
    </location>
</feature>
<dbReference type="EMBL" id="CM007647">
    <property type="protein sequence ID" value="ONM06569.1"/>
    <property type="molecule type" value="Genomic_DNA"/>
</dbReference>
<reference evidence="2" key="1">
    <citation type="submission" date="2015-12" db="EMBL/GenBank/DDBJ databases">
        <title>Update maize B73 reference genome by single molecule sequencing technologies.</title>
        <authorList>
            <consortium name="Maize Genome Sequencing Project"/>
            <person name="Ware D."/>
        </authorList>
    </citation>
    <scope>NUCLEOTIDE SEQUENCE [LARGE SCALE GENOMIC DNA]</scope>
    <source>
        <tissue evidence="2">Seedling</tissue>
    </source>
</reference>
<keyword evidence="1" id="KW-0472">Membrane</keyword>
<keyword evidence="1" id="KW-1133">Transmembrane helix</keyword>
<evidence type="ECO:0000256" key="1">
    <source>
        <dbReference type="SAM" id="Phobius"/>
    </source>
</evidence>